<dbReference type="SUPFAM" id="SSF52964">
    <property type="entry name" value="TolB, N-terminal domain"/>
    <property type="match status" value="1"/>
</dbReference>
<sequence length="512" mass="56143">MTQEVIVLGDFRLDPGRRLLLRNDQPVELKPKALDILRVLGTAGGAVVTKDALMSQVWPGLVVEENNIQVHVSALRKVLAGDSSGTVHLMTVPGQGYRLLGVRSDPVTVTPAVEAARRRGPTVAVLPFAYLGDDPAQEYFAEGVVDDIITGLSRVRWLAVVARHSSFVFRGAGVDLSHVARELNADYLLHGSFRRSGDRIRVSARLTETADGTEVWAERHERRLGDVFDLQDDIAASILGAIEPGLRRSEIERIRRKRPEDLDAYDLVLRALPHVYKLMPEGCAPAMPLLQSALVLEPEYAFAHATLAWCHHVRFSRGGLDRAEREASIRHARAAVALGSDDALALAIGAFVIWFDAHDTAAAFDLFDRALSVSPSNVVALATSAVALAWSGRPALAIERARRALQLSPFDALRYLAYQALSGARFQSGDFEQAQYDARRAVESSPGFSVPYAYLCAALVRLGSLDEARRAVRQMLEIDPRFSISRFRVTVGVDDAVFNGFAHAWREAGMPE</sequence>
<evidence type="ECO:0000313" key="5">
    <source>
        <dbReference type="Proteomes" id="UP001363010"/>
    </source>
</evidence>
<dbReference type="PANTHER" id="PTHR47691:SF3">
    <property type="entry name" value="HTH-TYPE TRANSCRIPTIONAL REGULATOR RV0890C-RELATED"/>
    <property type="match status" value="1"/>
</dbReference>
<evidence type="ECO:0000259" key="3">
    <source>
        <dbReference type="PROSITE" id="PS51755"/>
    </source>
</evidence>
<evidence type="ECO:0000313" key="4">
    <source>
        <dbReference type="EMBL" id="MEJ8823697.1"/>
    </source>
</evidence>
<dbReference type="Proteomes" id="UP001363010">
    <property type="component" value="Unassembled WGS sequence"/>
</dbReference>
<dbReference type="Gene3D" id="1.10.10.10">
    <property type="entry name" value="Winged helix-like DNA-binding domain superfamily/Winged helix DNA-binding domain"/>
    <property type="match status" value="1"/>
</dbReference>
<evidence type="ECO:0000256" key="2">
    <source>
        <dbReference type="PROSITE-ProRule" id="PRU01091"/>
    </source>
</evidence>
<dbReference type="Pfam" id="PF14559">
    <property type="entry name" value="TPR_19"/>
    <property type="match status" value="1"/>
</dbReference>
<dbReference type="CDD" id="cd00383">
    <property type="entry name" value="trans_reg_C"/>
    <property type="match status" value="1"/>
</dbReference>
<dbReference type="PROSITE" id="PS51755">
    <property type="entry name" value="OMPR_PHOB"/>
    <property type="match status" value="1"/>
</dbReference>
<dbReference type="SMART" id="SM00862">
    <property type="entry name" value="Trans_reg_C"/>
    <property type="match status" value="1"/>
</dbReference>
<dbReference type="Gene3D" id="1.25.40.10">
    <property type="entry name" value="Tetratricopeptide repeat domain"/>
    <property type="match status" value="1"/>
</dbReference>
<dbReference type="RefSeq" id="WP_340364727.1">
    <property type="nucleotide sequence ID" value="NZ_JBBKZV010000009.1"/>
</dbReference>
<proteinExistence type="predicted"/>
<dbReference type="PANTHER" id="PTHR47691">
    <property type="entry name" value="REGULATOR-RELATED"/>
    <property type="match status" value="1"/>
</dbReference>
<keyword evidence="1 2" id="KW-0238">DNA-binding</keyword>
<evidence type="ECO:0000256" key="1">
    <source>
        <dbReference type="ARBA" id="ARBA00023125"/>
    </source>
</evidence>
<protein>
    <submittedName>
        <fullName evidence="4">Winged helix-turn-helix domain-containing protein</fullName>
    </submittedName>
</protein>
<dbReference type="SUPFAM" id="SSF48452">
    <property type="entry name" value="TPR-like"/>
    <property type="match status" value="1"/>
</dbReference>
<keyword evidence="5" id="KW-1185">Reference proteome</keyword>
<accession>A0ABU8W118</accession>
<feature type="domain" description="OmpR/PhoB-type" evidence="3">
    <location>
        <begin position="3"/>
        <end position="101"/>
    </location>
</feature>
<dbReference type="InterPro" id="IPR016032">
    <property type="entry name" value="Sig_transdc_resp-reg_C-effctor"/>
</dbReference>
<gene>
    <name evidence="4" type="ORF">WKW80_16915</name>
</gene>
<organism evidence="4 5">
    <name type="scientific">Variovorax humicola</name>
    <dbReference type="NCBI Taxonomy" id="1769758"/>
    <lineage>
        <taxon>Bacteria</taxon>
        <taxon>Pseudomonadati</taxon>
        <taxon>Pseudomonadota</taxon>
        <taxon>Betaproteobacteria</taxon>
        <taxon>Burkholderiales</taxon>
        <taxon>Comamonadaceae</taxon>
        <taxon>Variovorax</taxon>
    </lineage>
</organism>
<dbReference type="InterPro" id="IPR001867">
    <property type="entry name" value="OmpR/PhoB-type_DNA-bd"/>
</dbReference>
<dbReference type="SUPFAM" id="SSF46894">
    <property type="entry name" value="C-terminal effector domain of the bipartite response regulators"/>
    <property type="match status" value="1"/>
</dbReference>
<reference evidence="4 5" key="1">
    <citation type="submission" date="2024-03" db="EMBL/GenBank/DDBJ databases">
        <title>Novel species of the genus Variovorax.</title>
        <authorList>
            <person name="Liu Q."/>
            <person name="Xin Y.-H."/>
        </authorList>
    </citation>
    <scope>NUCLEOTIDE SEQUENCE [LARGE SCALE GENOMIC DNA]</scope>
    <source>
        <strain evidence="4 5">KACC 18501</strain>
    </source>
</reference>
<dbReference type="Gene3D" id="3.40.50.10070">
    <property type="entry name" value="TolB, N-terminal domain"/>
    <property type="match status" value="1"/>
</dbReference>
<feature type="DNA-binding region" description="OmpR/PhoB-type" evidence="2">
    <location>
        <begin position="3"/>
        <end position="101"/>
    </location>
</feature>
<dbReference type="InterPro" id="IPR011990">
    <property type="entry name" value="TPR-like_helical_dom_sf"/>
</dbReference>
<comment type="caution">
    <text evidence="4">The sequence shown here is derived from an EMBL/GenBank/DDBJ whole genome shotgun (WGS) entry which is preliminary data.</text>
</comment>
<name>A0ABU8W118_9BURK</name>
<dbReference type="InterPro" id="IPR036388">
    <property type="entry name" value="WH-like_DNA-bd_sf"/>
</dbReference>
<dbReference type="EMBL" id="JBBKZV010000009">
    <property type="protein sequence ID" value="MEJ8823697.1"/>
    <property type="molecule type" value="Genomic_DNA"/>
</dbReference>
<dbReference type="Pfam" id="PF00486">
    <property type="entry name" value="Trans_reg_C"/>
    <property type="match status" value="1"/>
</dbReference>